<evidence type="ECO:0000313" key="2">
    <source>
        <dbReference type="Proteomes" id="UP000095283"/>
    </source>
</evidence>
<protein>
    <submittedName>
        <fullName evidence="3">CUPID domain-containing protein</fullName>
    </submittedName>
</protein>
<dbReference type="AlphaFoldDB" id="A0A1I7W6F6"/>
<feature type="region of interest" description="Disordered" evidence="1">
    <location>
        <begin position="1"/>
        <end position="25"/>
    </location>
</feature>
<dbReference type="Proteomes" id="UP000095283">
    <property type="component" value="Unplaced"/>
</dbReference>
<evidence type="ECO:0000313" key="3">
    <source>
        <dbReference type="WBParaSite" id="Hba_00213"/>
    </source>
</evidence>
<reference evidence="3" key="1">
    <citation type="submission" date="2016-11" db="UniProtKB">
        <authorList>
            <consortium name="WormBaseParasite"/>
        </authorList>
    </citation>
    <scope>IDENTIFICATION</scope>
</reference>
<dbReference type="WBParaSite" id="Hba_00213">
    <property type="protein sequence ID" value="Hba_00213"/>
    <property type="gene ID" value="Hba_00213"/>
</dbReference>
<proteinExistence type="predicted"/>
<name>A0A1I7W6F6_HETBA</name>
<evidence type="ECO:0000256" key="1">
    <source>
        <dbReference type="SAM" id="MobiDB-lite"/>
    </source>
</evidence>
<keyword evidence="2" id="KW-1185">Reference proteome</keyword>
<sequence>MSVVDLVPEGASPPPEPPPRDYGGTRTVGDKFAIEGDVKIRARIEACRQGMIQLEALRSKHHRLMQEMRGRLPPIPGCADVQTRIKKTTAVCLDRTSLQSVDSGVSSMSQEYTILGYLDNSINTLLISFGQSSIICQLRQQLLQLQVCDQKEWLEHGESNSKDQEVCMTETPIKKNISLMLHKTHQQSFVVLLSLLSYQGDPHYCYLFQLFSLHLKVLNINAQCYRIVPTISTDHVVRATKGRVFERVWKESEGL</sequence>
<accession>A0A1I7W6F6</accession>
<organism evidence="2 3">
    <name type="scientific">Heterorhabditis bacteriophora</name>
    <name type="common">Entomopathogenic nematode worm</name>
    <dbReference type="NCBI Taxonomy" id="37862"/>
    <lineage>
        <taxon>Eukaryota</taxon>
        <taxon>Metazoa</taxon>
        <taxon>Ecdysozoa</taxon>
        <taxon>Nematoda</taxon>
        <taxon>Chromadorea</taxon>
        <taxon>Rhabditida</taxon>
        <taxon>Rhabditina</taxon>
        <taxon>Rhabditomorpha</taxon>
        <taxon>Strongyloidea</taxon>
        <taxon>Heterorhabditidae</taxon>
        <taxon>Heterorhabditis</taxon>
    </lineage>
</organism>